<evidence type="ECO:0000313" key="1">
    <source>
        <dbReference type="EMBL" id="KAD5317960.1"/>
    </source>
</evidence>
<evidence type="ECO:0000313" key="2">
    <source>
        <dbReference type="Proteomes" id="UP000326396"/>
    </source>
</evidence>
<name>A0A5N6NUL4_9ASTR</name>
<accession>A0A5N6NUL4</accession>
<gene>
    <name evidence="1" type="ORF">E3N88_17906</name>
</gene>
<dbReference type="Proteomes" id="UP000326396">
    <property type="component" value="Linkage Group LG17"/>
</dbReference>
<keyword evidence="2" id="KW-1185">Reference proteome</keyword>
<organism evidence="1 2">
    <name type="scientific">Mikania micrantha</name>
    <name type="common">bitter vine</name>
    <dbReference type="NCBI Taxonomy" id="192012"/>
    <lineage>
        <taxon>Eukaryota</taxon>
        <taxon>Viridiplantae</taxon>
        <taxon>Streptophyta</taxon>
        <taxon>Embryophyta</taxon>
        <taxon>Tracheophyta</taxon>
        <taxon>Spermatophyta</taxon>
        <taxon>Magnoliopsida</taxon>
        <taxon>eudicotyledons</taxon>
        <taxon>Gunneridae</taxon>
        <taxon>Pentapetalae</taxon>
        <taxon>asterids</taxon>
        <taxon>campanulids</taxon>
        <taxon>Asterales</taxon>
        <taxon>Asteraceae</taxon>
        <taxon>Asteroideae</taxon>
        <taxon>Heliantheae alliance</taxon>
        <taxon>Eupatorieae</taxon>
        <taxon>Mikania</taxon>
    </lineage>
</organism>
<comment type="caution">
    <text evidence="1">The sequence shown here is derived from an EMBL/GenBank/DDBJ whole genome shotgun (WGS) entry which is preliminary data.</text>
</comment>
<dbReference type="AlphaFoldDB" id="A0A5N6NUL4"/>
<dbReference type="OrthoDB" id="1741773at2759"/>
<sequence>MAMANRIHIGLNCCNYQRIQNEARRTENSSSKSYDEYDVMRWALGERRGHICGVGRVMKSLSVEMSSSYPTYSQEWPQNCEQQMRQHVHQEVQQQMNENHKKCKWALLSNSKKCNKRSNTTTNPK</sequence>
<dbReference type="EMBL" id="SZYD01000009">
    <property type="protein sequence ID" value="KAD5317960.1"/>
    <property type="molecule type" value="Genomic_DNA"/>
</dbReference>
<reference evidence="1 2" key="1">
    <citation type="submission" date="2019-05" db="EMBL/GenBank/DDBJ databases">
        <title>Mikania micrantha, genome provides insights into the molecular mechanism of rapid growth.</title>
        <authorList>
            <person name="Liu B."/>
        </authorList>
    </citation>
    <scope>NUCLEOTIDE SEQUENCE [LARGE SCALE GENOMIC DNA]</scope>
    <source>
        <strain evidence="1">NLD-2019</strain>
        <tissue evidence="1">Leaf</tissue>
    </source>
</reference>
<proteinExistence type="predicted"/>
<protein>
    <submittedName>
        <fullName evidence="1">Uncharacterized protein</fullName>
    </submittedName>
</protein>